<accession>H0EJP4</accession>
<dbReference type="Proteomes" id="UP000005446">
    <property type="component" value="Unassembled WGS sequence"/>
</dbReference>
<dbReference type="EMBL" id="AGUE01000057">
    <property type="protein sequence ID" value="EHL01231.1"/>
    <property type="molecule type" value="Genomic_DNA"/>
</dbReference>
<comment type="caution">
    <text evidence="1">The sequence shown here is derived from an EMBL/GenBank/DDBJ whole genome shotgun (WGS) entry which is preliminary data.</text>
</comment>
<proteinExistence type="predicted"/>
<keyword evidence="2" id="KW-1185">Reference proteome</keyword>
<reference evidence="1 2" key="1">
    <citation type="journal article" date="2012" name="Eukaryot. Cell">
        <title>Genome sequence of the fungus Glarea lozoyensis: the first genome sequence of a species from the Helotiaceae family.</title>
        <authorList>
            <person name="Youssar L."/>
            <person name="Gruening B.A."/>
            <person name="Erxleben A."/>
            <person name="Guenther S."/>
            <person name="Huettel W."/>
        </authorList>
    </citation>
    <scope>NUCLEOTIDE SEQUENCE [LARGE SCALE GENOMIC DNA]</scope>
    <source>
        <strain evidence="2">ATCC 74030 / MF5533</strain>
    </source>
</reference>
<gene>
    <name evidence="1" type="ORF">M7I_2774</name>
</gene>
<sequence>MVAILVSQWDDEMPGEKPRETQGRYDLKVIARNRRSGLLSGTEEFQICE</sequence>
<evidence type="ECO:0000313" key="2">
    <source>
        <dbReference type="Proteomes" id="UP000005446"/>
    </source>
</evidence>
<evidence type="ECO:0000313" key="1">
    <source>
        <dbReference type="EMBL" id="EHL01231.1"/>
    </source>
</evidence>
<dbReference type="AlphaFoldDB" id="H0EJP4"/>
<dbReference type="HOGENOM" id="CLU_3143214_0_0_1"/>
<dbReference type="InParanoid" id="H0EJP4"/>
<protein>
    <submittedName>
        <fullName evidence="1">Uncharacterized protein</fullName>
    </submittedName>
</protein>
<name>H0EJP4_GLAL7</name>
<organism evidence="1 2">
    <name type="scientific">Glarea lozoyensis (strain ATCC 74030 / MF5533)</name>
    <dbReference type="NCBI Taxonomy" id="1104152"/>
    <lineage>
        <taxon>Eukaryota</taxon>
        <taxon>Fungi</taxon>
        <taxon>Dikarya</taxon>
        <taxon>Ascomycota</taxon>
        <taxon>Pezizomycotina</taxon>
        <taxon>Leotiomycetes</taxon>
        <taxon>Helotiales</taxon>
        <taxon>Helotiaceae</taxon>
        <taxon>Glarea</taxon>
    </lineage>
</organism>